<evidence type="ECO:0000313" key="3">
    <source>
        <dbReference type="EMBL" id="QJW89419.1"/>
    </source>
</evidence>
<name>A0A6M5Y6A2_9BACT</name>
<accession>A0A6M5Y6A2</accession>
<dbReference type="Gene3D" id="2.120.10.30">
    <property type="entry name" value="TolB, C-terminal domain"/>
    <property type="match status" value="1"/>
</dbReference>
<organism evidence="3 4">
    <name type="scientific">Spirosoma taeanense</name>
    <dbReference type="NCBI Taxonomy" id="2735870"/>
    <lineage>
        <taxon>Bacteria</taxon>
        <taxon>Pseudomonadati</taxon>
        <taxon>Bacteroidota</taxon>
        <taxon>Cytophagia</taxon>
        <taxon>Cytophagales</taxon>
        <taxon>Cytophagaceae</taxon>
        <taxon>Spirosoma</taxon>
    </lineage>
</organism>
<proteinExistence type="predicted"/>
<dbReference type="KEGG" id="stae:HNV11_08490"/>
<dbReference type="InterPro" id="IPR011042">
    <property type="entry name" value="6-blade_b-propeller_TolB-like"/>
</dbReference>
<dbReference type="Pfam" id="PF03022">
    <property type="entry name" value="MRJP"/>
    <property type="match status" value="1"/>
</dbReference>
<gene>
    <name evidence="3" type="ORF">HNV11_08490</name>
</gene>
<evidence type="ECO:0000256" key="1">
    <source>
        <dbReference type="ARBA" id="ARBA00004613"/>
    </source>
</evidence>
<dbReference type="AlphaFoldDB" id="A0A6M5Y6A2"/>
<protein>
    <submittedName>
        <fullName evidence="3">Uncharacterized protein</fullName>
    </submittedName>
</protein>
<evidence type="ECO:0000313" key="4">
    <source>
        <dbReference type="Proteomes" id="UP000502756"/>
    </source>
</evidence>
<dbReference type="SUPFAM" id="SSF101898">
    <property type="entry name" value="NHL repeat"/>
    <property type="match status" value="1"/>
</dbReference>
<evidence type="ECO:0000256" key="2">
    <source>
        <dbReference type="ARBA" id="ARBA00022525"/>
    </source>
</evidence>
<dbReference type="Proteomes" id="UP000502756">
    <property type="component" value="Chromosome"/>
</dbReference>
<reference evidence="3 4" key="1">
    <citation type="submission" date="2020-05" db="EMBL/GenBank/DDBJ databases">
        <title>Genome sequencing of Spirosoma sp. TS118.</title>
        <authorList>
            <person name="Lee J.-H."/>
            <person name="Jeong S."/>
            <person name="Zhao L."/>
            <person name="Jung J.-H."/>
            <person name="Kim M.-K."/>
            <person name="Lim S."/>
        </authorList>
    </citation>
    <scope>NUCLEOTIDE SEQUENCE [LARGE SCALE GENOMIC DNA]</scope>
    <source>
        <strain evidence="3 4">TS118</strain>
    </source>
</reference>
<dbReference type="EMBL" id="CP053435">
    <property type="protein sequence ID" value="QJW89419.1"/>
    <property type="molecule type" value="Genomic_DNA"/>
</dbReference>
<dbReference type="GO" id="GO:0005576">
    <property type="term" value="C:extracellular region"/>
    <property type="evidence" value="ECO:0007669"/>
    <property type="project" value="UniProtKB-SubCell"/>
</dbReference>
<comment type="subcellular location">
    <subcellularLocation>
        <location evidence="1">Secreted</location>
    </subcellularLocation>
</comment>
<keyword evidence="4" id="KW-1185">Reference proteome</keyword>
<sequence length="110" mass="11978">MSVQALFIYQDDALWVFDPANPNFGKSIPAGVKLLRVDLTTNQITHTYVVEDVPLSQASLNDVQVDPGRQVAYLPDPGRACLVVLDLKTGKSRSVLMKHPSTTADPQKSG</sequence>
<dbReference type="RefSeq" id="WP_171739257.1">
    <property type="nucleotide sequence ID" value="NZ_CP053435.1"/>
</dbReference>
<keyword evidence="2" id="KW-0964">Secreted</keyword>
<dbReference type="InterPro" id="IPR017996">
    <property type="entry name" value="MRJP/yellow-related"/>
</dbReference>